<dbReference type="EMBL" id="JAVRIC010000027">
    <property type="protein sequence ID" value="MDT0498820.1"/>
    <property type="molecule type" value="Genomic_DNA"/>
</dbReference>
<feature type="region of interest" description="Disordered" evidence="1">
    <location>
        <begin position="64"/>
        <end position="114"/>
    </location>
</feature>
<dbReference type="Pfam" id="PF13007">
    <property type="entry name" value="LZ_Tnp_IS66"/>
    <property type="match status" value="1"/>
</dbReference>
<gene>
    <name evidence="3" type="ORF">RM530_15835</name>
</gene>
<reference evidence="3 4" key="1">
    <citation type="submission" date="2023-09" db="EMBL/GenBank/DDBJ databases">
        <authorList>
            <person name="Rey-Velasco X."/>
        </authorList>
    </citation>
    <scope>NUCLEOTIDE SEQUENCE [LARGE SCALE GENOMIC DNA]</scope>
    <source>
        <strain evidence="3 4">W345</strain>
    </source>
</reference>
<accession>A0ABU2WMR2</accession>
<keyword evidence="4" id="KW-1185">Reference proteome</keyword>
<protein>
    <submittedName>
        <fullName evidence="3">Transposase</fullName>
    </submittedName>
</protein>
<dbReference type="InterPro" id="IPR024463">
    <property type="entry name" value="Transposase_TnpC_homeodom"/>
</dbReference>
<name>A0ABU2WMR2_9GAMM</name>
<evidence type="ECO:0000256" key="1">
    <source>
        <dbReference type="SAM" id="MobiDB-lite"/>
    </source>
</evidence>
<comment type="caution">
    <text evidence="3">The sequence shown here is derived from an EMBL/GenBank/DDBJ whole genome shotgun (WGS) entry which is preliminary data.</text>
</comment>
<dbReference type="Proteomes" id="UP001254608">
    <property type="component" value="Unassembled WGS sequence"/>
</dbReference>
<dbReference type="RefSeq" id="WP_311366232.1">
    <property type="nucleotide sequence ID" value="NZ_JAVRIC010000027.1"/>
</dbReference>
<evidence type="ECO:0000313" key="4">
    <source>
        <dbReference type="Proteomes" id="UP001254608"/>
    </source>
</evidence>
<organism evidence="3 4">
    <name type="scientific">Banduia mediterranea</name>
    <dbReference type="NCBI Taxonomy" id="3075609"/>
    <lineage>
        <taxon>Bacteria</taxon>
        <taxon>Pseudomonadati</taxon>
        <taxon>Pseudomonadota</taxon>
        <taxon>Gammaproteobacteria</taxon>
        <taxon>Nevskiales</taxon>
        <taxon>Algiphilaceae</taxon>
        <taxon>Banduia</taxon>
    </lineage>
</organism>
<evidence type="ECO:0000259" key="2">
    <source>
        <dbReference type="Pfam" id="PF13007"/>
    </source>
</evidence>
<proteinExistence type="predicted"/>
<feature type="domain" description="Transposase TnpC homeodomain" evidence="2">
    <location>
        <begin position="12"/>
        <end position="70"/>
    </location>
</feature>
<sequence>MIADLTAQVASLQQQLDWFKRQLFGEKSEKRLDVSSSMQADLLAALEVPTEAIPPAPVDTITYTRRQKQRDPDIVTDSGLHFDASRSGSGGRGQVLRLDAARRSTPRATRLTVE</sequence>
<evidence type="ECO:0000313" key="3">
    <source>
        <dbReference type="EMBL" id="MDT0498820.1"/>
    </source>
</evidence>